<feature type="domain" description="YknX-like beta-barrel" evidence="8">
    <location>
        <begin position="234"/>
        <end position="320"/>
    </location>
</feature>
<feature type="coiled-coil region" evidence="3">
    <location>
        <begin position="105"/>
        <end position="148"/>
    </location>
</feature>
<dbReference type="PANTHER" id="PTHR32347">
    <property type="entry name" value="EFFLUX SYSTEM COMPONENT YKNX-RELATED"/>
    <property type="match status" value="1"/>
</dbReference>
<sequence>MLPNTVRTPNKKKKWIIIGVIALIVIVAAVNIFVMQGKKKGTATNDAVSFEKVTERKLNNTKLISGQVKPGNIESFYADPTKGKVKDIAVKEGQEVEKGTKLFSYDNEEINLQMKQAELDQKMADMRYDQGKKKIDSLKKEIKKAKDGGAGKEVTDPMDEQVSELEMQQKTTDLEKEKGKLQKEELSKKQQELTIYSNFAGVVQKLDKDAAQSSSQALGGQGKSFLQVASKDPFQVQGTLTELQKSQIQKDQTFTVTAKANNKKKWTGKITEVSEFPTSAEMAQSAGLGEATQNMSQYTYKASLDSQDGLSPGYHVSLQVNLENKTMIAVPSKSIVEKGEDAFVYIEDKGKLRKQNVKKGSTDGDWTEVVEGVTVGQKVVKNPSDNVYDGMEVKEK</sequence>
<organism evidence="9 10">
    <name type="scientific">Bacillus paramycoides</name>
    <dbReference type="NCBI Taxonomy" id="2026194"/>
    <lineage>
        <taxon>Bacteria</taxon>
        <taxon>Bacillati</taxon>
        <taxon>Bacillota</taxon>
        <taxon>Bacilli</taxon>
        <taxon>Bacillales</taxon>
        <taxon>Bacillaceae</taxon>
        <taxon>Bacillus</taxon>
        <taxon>Bacillus cereus group</taxon>
    </lineage>
</organism>
<proteinExistence type="predicted"/>
<evidence type="ECO:0000256" key="1">
    <source>
        <dbReference type="ARBA" id="ARBA00004196"/>
    </source>
</evidence>
<keyword evidence="2 3" id="KW-0175">Coiled coil</keyword>
<evidence type="ECO:0000259" key="6">
    <source>
        <dbReference type="Pfam" id="PF25984"/>
    </source>
</evidence>
<dbReference type="Gene3D" id="2.40.420.20">
    <property type="match status" value="1"/>
</dbReference>
<feature type="domain" description="YknX-like alpha-helical hairpin" evidence="5">
    <location>
        <begin position="108"/>
        <end position="192"/>
    </location>
</feature>
<dbReference type="RefSeq" id="WP_327910037.1">
    <property type="nucleotide sequence ID" value="NZ_JARLYP010000004.1"/>
</dbReference>
<protein>
    <submittedName>
        <fullName evidence="9">Efflux RND transporter periplasmic adaptor subunit</fullName>
    </submittedName>
</protein>
<dbReference type="InterPro" id="IPR058637">
    <property type="entry name" value="YknX-like_C"/>
</dbReference>
<evidence type="ECO:0000313" key="10">
    <source>
        <dbReference type="Proteomes" id="UP001309448"/>
    </source>
</evidence>
<dbReference type="PANTHER" id="PTHR32347:SF14">
    <property type="entry name" value="EFFLUX SYSTEM COMPONENT YKNX-RELATED"/>
    <property type="match status" value="1"/>
</dbReference>
<keyword evidence="4" id="KW-0472">Membrane</keyword>
<feature type="transmembrane region" description="Helical" evidence="4">
    <location>
        <begin position="15"/>
        <end position="34"/>
    </location>
</feature>
<keyword evidence="4" id="KW-1133">Transmembrane helix</keyword>
<dbReference type="Pfam" id="PF25982">
    <property type="entry name" value="HH_YknX"/>
    <property type="match status" value="1"/>
</dbReference>
<reference evidence="9 10" key="1">
    <citation type="submission" date="2023-03" db="EMBL/GenBank/DDBJ databases">
        <title>Bacillus Genome Sequencing.</title>
        <authorList>
            <person name="Dunlap C."/>
        </authorList>
    </citation>
    <scope>NUCLEOTIDE SEQUENCE [LARGE SCALE GENOMIC DNA]</scope>
    <source>
        <strain evidence="9 10">B-615</strain>
    </source>
</reference>
<accession>A0ABU6MTD5</accession>
<dbReference type="Pfam" id="PF25984">
    <property type="entry name" value="BSH_YknX"/>
    <property type="match status" value="1"/>
</dbReference>
<dbReference type="InterPro" id="IPR050465">
    <property type="entry name" value="UPF0194_transport"/>
</dbReference>
<evidence type="ECO:0000259" key="7">
    <source>
        <dbReference type="Pfam" id="PF25989"/>
    </source>
</evidence>
<evidence type="ECO:0000313" key="9">
    <source>
        <dbReference type="EMBL" id="MED1565094.1"/>
    </source>
</evidence>
<dbReference type="Pfam" id="PF25990">
    <property type="entry name" value="Beta-barrel_YknX"/>
    <property type="match status" value="1"/>
</dbReference>
<evidence type="ECO:0000259" key="5">
    <source>
        <dbReference type="Pfam" id="PF25982"/>
    </source>
</evidence>
<evidence type="ECO:0000256" key="3">
    <source>
        <dbReference type="SAM" id="Coils"/>
    </source>
</evidence>
<dbReference type="Gene3D" id="2.40.30.170">
    <property type="match status" value="1"/>
</dbReference>
<comment type="caution">
    <text evidence="9">The sequence shown here is derived from an EMBL/GenBank/DDBJ whole genome shotgun (WGS) entry which is preliminary data.</text>
</comment>
<evidence type="ECO:0000256" key="2">
    <source>
        <dbReference type="ARBA" id="ARBA00023054"/>
    </source>
</evidence>
<evidence type="ECO:0000256" key="4">
    <source>
        <dbReference type="SAM" id="Phobius"/>
    </source>
</evidence>
<evidence type="ECO:0000259" key="8">
    <source>
        <dbReference type="Pfam" id="PF25990"/>
    </source>
</evidence>
<comment type="subcellular location">
    <subcellularLocation>
        <location evidence="1">Cell envelope</location>
    </subcellularLocation>
</comment>
<dbReference type="Gene3D" id="2.40.50.100">
    <property type="match status" value="1"/>
</dbReference>
<dbReference type="InterPro" id="IPR058638">
    <property type="entry name" value="HH_YknX-like"/>
</dbReference>
<dbReference type="Proteomes" id="UP001309448">
    <property type="component" value="Unassembled WGS sequence"/>
</dbReference>
<gene>
    <name evidence="9" type="ORF">P4U88_03880</name>
</gene>
<dbReference type="Pfam" id="PF25989">
    <property type="entry name" value="YknX_C"/>
    <property type="match status" value="1"/>
</dbReference>
<dbReference type="EMBL" id="JARMDB010000003">
    <property type="protein sequence ID" value="MED1565094.1"/>
    <property type="molecule type" value="Genomic_DNA"/>
</dbReference>
<feature type="domain" description="YknX-like barrel-sandwich hybrid" evidence="6">
    <location>
        <begin position="74"/>
        <end position="228"/>
    </location>
</feature>
<dbReference type="InterPro" id="IPR058636">
    <property type="entry name" value="Beta-barrel_YknX"/>
</dbReference>
<keyword evidence="10" id="KW-1185">Reference proteome</keyword>
<dbReference type="InterPro" id="IPR058639">
    <property type="entry name" value="BSH_YknX-like"/>
</dbReference>
<keyword evidence="4" id="KW-0812">Transmembrane</keyword>
<feature type="domain" description="YknX-like C-terminal permuted SH3-like" evidence="7">
    <location>
        <begin position="328"/>
        <end position="394"/>
    </location>
</feature>
<name>A0ABU6MTD5_9BACI</name>